<protein>
    <recommendedName>
        <fullName evidence="3">Lipoprotein</fullName>
    </recommendedName>
</protein>
<evidence type="ECO:0000313" key="2">
    <source>
        <dbReference type="Proteomes" id="UP000631034"/>
    </source>
</evidence>
<organism evidence="1 2">
    <name type="scientific">Phaeovibrio sulfidiphilus</name>
    <dbReference type="NCBI Taxonomy" id="1220600"/>
    <lineage>
        <taxon>Bacteria</taxon>
        <taxon>Pseudomonadati</taxon>
        <taxon>Pseudomonadota</taxon>
        <taxon>Alphaproteobacteria</taxon>
        <taxon>Rhodospirillales</taxon>
        <taxon>Rhodospirillaceae</taxon>
        <taxon>Phaeovibrio</taxon>
    </lineage>
</organism>
<accession>A0A8J6YUK0</accession>
<dbReference type="EMBL" id="JACZHT010000002">
    <property type="protein sequence ID" value="MBE1236689.1"/>
    <property type="molecule type" value="Genomic_DNA"/>
</dbReference>
<reference evidence="1" key="1">
    <citation type="submission" date="2020-10" db="EMBL/GenBank/DDBJ databases">
        <title>Genome sequence of the unusual species of purple photosynthetic bacteria, Phaeovibrio sulfidiphilus DSM 23193, type strain.</title>
        <authorList>
            <person name="Kyndt J.A."/>
            <person name="Meyer T.E."/>
        </authorList>
    </citation>
    <scope>NUCLEOTIDE SEQUENCE</scope>
    <source>
        <strain evidence="1">DSM 23193</strain>
    </source>
</reference>
<gene>
    <name evidence="1" type="ORF">IHV25_03355</name>
</gene>
<keyword evidence="2" id="KW-1185">Reference proteome</keyword>
<proteinExistence type="predicted"/>
<dbReference type="AlphaFoldDB" id="A0A8J6YUK0"/>
<sequence length="122" mass="13144">MRTRFFGLYASCTLGVVLALSGCGDSASPDALKDSCVEALNAARGFSGDAAEACACVTQAIVSARGEKNLEWFIRYHEEIARSPQELSPLTTDVEVNNYLLLEQANTACRLKTAREPELGAR</sequence>
<evidence type="ECO:0000313" key="1">
    <source>
        <dbReference type="EMBL" id="MBE1236689.1"/>
    </source>
</evidence>
<dbReference type="Proteomes" id="UP000631034">
    <property type="component" value="Unassembled WGS sequence"/>
</dbReference>
<dbReference type="RefSeq" id="WP_192533683.1">
    <property type="nucleotide sequence ID" value="NZ_JACZHT010000002.1"/>
</dbReference>
<dbReference type="PROSITE" id="PS51257">
    <property type="entry name" value="PROKAR_LIPOPROTEIN"/>
    <property type="match status" value="1"/>
</dbReference>
<evidence type="ECO:0008006" key="3">
    <source>
        <dbReference type="Google" id="ProtNLM"/>
    </source>
</evidence>
<name>A0A8J6YUK0_9PROT</name>
<comment type="caution">
    <text evidence="1">The sequence shown here is derived from an EMBL/GenBank/DDBJ whole genome shotgun (WGS) entry which is preliminary data.</text>
</comment>